<evidence type="ECO:0000313" key="2">
    <source>
        <dbReference type="EMBL" id="KAJ8461097.1"/>
    </source>
</evidence>
<keyword evidence="3" id="KW-1185">Reference proteome</keyword>
<feature type="region of interest" description="Disordered" evidence="1">
    <location>
        <begin position="1"/>
        <end position="42"/>
    </location>
</feature>
<dbReference type="EMBL" id="JAQQAF010000009">
    <property type="protein sequence ID" value="KAJ8461097.1"/>
    <property type="molecule type" value="Genomic_DNA"/>
</dbReference>
<reference evidence="2 3" key="1">
    <citation type="submission" date="2022-12" db="EMBL/GenBank/DDBJ databases">
        <title>Chromosome-scale assembly of the Ensete ventricosum genome.</title>
        <authorList>
            <person name="Dussert Y."/>
            <person name="Stocks J."/>
            <person name="Wendawek A."/>
            <person name="Woldeyes F."/>
            <person name="Nichols R.A."/>
            <person name="Borrell J.S."/>
        </authorList>
    </citation>
    <scope>NUCLEOTIDE SEQUENCE [LARGE SCALE GENOMIC DNA]</scope>
    <source>
        <strain evidence="3">cv. Maze</strain>
        <tissue evidence="2">Seeds</tissue>
    </source>
</reference>
<evidence type="ECO:0000256" key="1">
    <source>
        <dbReference type="SAM" id="MobiDB-lite"/>
    </source>
</evidence>
<name>A0AAV8Q144_ENSVE</name>
<gene>
    <name evidence="2" type="ORF">OPV22_034023</name>
</gene>
<sequence length="130" mass="14548">MDGGIFRFGESVRPRLPYPTKTRRPKRPPPAHDSLPYLPPVDLPYASSPPSFDWKASGSSFLPTPTRSSIKDSVLGDPRTCISAPSIRQERTLNSFENYRGKWVITTTTTRVAAHMTIPWWPFAAARACC</sequence>
<accession>A0AAV8Q144</accession>
<protein>
    <submittedName>
        <fullName evidence="2">Uncharacterized protein</fullName>
    </submittedName>
</protein>
<dbReference type="AlphaFoldDB" id="A0AAV8Q144"/>
<comment type="caution">
    <text evidence="2">The sequence shown here is derived from an EMBL/GenBank/DDBJ whole genome shotgun (WGS) entry which is preliminary data.</text>
</comment>
<dbReference type="Proteomes" id="UP001222027">
    <property type="component" value="Unassembled WGS sequence"/>
</dbReference>
<proteinExistence type="predicted"/>
<evidence type="ECO:0000313" key="3">
    <source>
        <dbReference type="Proteomes" id="UP001222027"/>
    </source>
</evidence>
<organism evidence="2 3">
    <name type="scientific">Ensete ventricosum</name>
    <name type="common">Abyssinian banana</name>
    <name type="synonym">Musa ensete</name>
    <dbReference type="NCBI Taxonomy" id="4639"/>
    <lineage>
        <taxon>Eukaryota</taxon>
        <taxon>Viridiplantae</taxon>
        <taxon>Streptophyta</taxon>
        <taxon>Embryophyta</taxon>
        <taxon>Tracheophyta</taxon>
        <taxon>Spermatophyta</taxon>
        <taxon>Magnoliopsida</taxon>
        <taxon>Liliopsida</taxon>
        <taxon>Zingiberales</taxon>
        <taxon>Musaceae</taxon>
        <taxon>Ensete</taxon>
    </lineage>
</organism>